<feature type="compositionally biased region" description="Polar residues" evidence="3">
    <location>
        <begin position="1"/>
        <end position="14"/>
    </location>
</feature>
<dbReference type="SUPFAM" id="SSF54631">
    <property type="entry name" value="CBS-domain pair"/>
    <property type="match status" value="2"/>
</dbReference>
<dbReference type="InterPro" id="IPR046342">
    <property type="entry name" value="CBS_dom_sf"/>
</dbReference>
<dbReference type="AlphaFoldDB" id="A0A507BQR6"/>
<dbReference type="Gene3D" id="3.10.580.10">
    <property type="entry name" value="CBS-domain"/>
    <property type="match status" value="2"/>
</dbReference>
<dbReference type="GeneID" id="42005915"/>
<dbReference type="SUPFAM" id="SSF54277">
    <property type="entry name" value="CAD &amp; PB1 domains"/>
    <property type="match status" value="1"/>
</dbReference>
<dbReference type="InterPro" id="IPR051462">
    <property type="entry name" value="CBS_domain-containing"/>
</dbReference>
<evidence type="ECO:0000256" key="4">
    <source>
        <dbReference type="SAM" id="Phobius"/>
    </source>
</evidence>
<feature type="region of interest" description="Disordered" evidence="3">
    <location>
        <begin position="1"/>
        <end position="75"/>
    </location>
</feature>
<feature type="region of interest" description="Disordered" evidence="3">
    <location>
        <begin position="419"/>
        <end position="451"/>
    </location>
</feature>
<dbReference type="Pfam" id="PF00564">
    <property type="entry name" value="PB1"/>
    <property type="match status" value="1"/>
</dbReference>
<feature type="domain" description="PB1" evidence="6">
    <location>
        <begin position="489"/>
        <end position="577"/>
    </location>
</feature>
<dbReference type="PANTHER" id="PTHR48108:SF26">
    <property type="entry name" value="CBS DOMAIN-CONTAINING PROTEIN DDB_G0289609"/>
    <property type="match status" value="1"/>
</dbReference>
<dbReference type="Proteomes" id="UP000319731">
    <property type="component" value="Unassembled WGS sequence"/>
</dbReference>
<name>A0A507BQR6_9FUNG</name>
<gene>
    <name evidence="7" type="ORF">SmJEL517_g04690</name>
</gene>
<sequence length="656" mass="70939">MATTYASSKPTRSDPNTSSPSSSSNSSTLLKQRNQRRDDALRKKLDTELSRRPDGKHKQTVTNTSNAIKNDTTKRRLGKNTVSSLKPNIALTIPYTATVLAGAQLMAARRTDAVLVLGDDGQLAGILTDKDVAYRVVAEGMDLRTCIIKDVMTKNPTSVTVESGRNEALNIMVERRFRHLPVVSSVVFHDDEVDEEDSTDAPAIEVVGLLDITKCVFERLDDLEKKVLEDQNIVSAVEALNRRGSVGSENIDAMKLSLGPPDVGTILSRSGAPPECASRATVREAAKVMKDTHQTAVLVLDRDSNGDDKLNGIFTTKDIVLRVVAAGLDPATTSVVRVMTHKPDTISPEFSILDALKKLHAGHYLHLPVVENQVPVGLVDVMQLTLSMLNYMMNKDQAAATDTATGPVWERFWNSTFAPTTGAPLPSESDARSVTSDGRDREISNSPIRASGGLAGAVADDTMSTMTNNSTVLQQTQPIIPRPTRVPEPNKFAFKLRDPATGRVHRFTAIYKSLDELTKTVLSSLNLVDDAVLSDKLYFLDEDGDSVQVNNDGDLNEAVEIAKRAGWNRVVLYIGEPQLETRVADAAAQSALAQASAQASMQIASSPEVSDNKAAAAPEIKKDEQLGGVPPVVLNVALSAGVILVALFIYHRFIKE</sequence>
<accession>A0A507BQR6</accession>
<feature type="compositionally biased region" description="Polar residues" evidence="3">
    <location>
        <begin position="60"/>
        <end position="70"/>
    </location>
</feature>
<keyword evidence="2" id="KW-0129">CBS domain</keyword>
<dbReference type="EMBL" id="QEAO01000034">
    <property type="protein sequence ID" value="TPX32110.1"/>
    <property type="molecule type" value="Genomic_DNA"/>
</dbReference>
<dbReference type="SMART" id="SM00116">
    <property type="entry name" value="CBS"/>
    <property type="match status" value="4"/>
</dbReference>
<evidence type="ECO:0000259" key="6">
    <source>
        <dbReference type="PROSITE" id="PS51745"/>
    </source>
</evidence>
<feature type="domain" description="CBS" evidence="5">
    <location>
        <begin position="85"/>
        <end position="143"/>
    </location>
</feature>
<dbReference type="OrthoDB" id="418595at2759"/>
<feature type="compositionally biased region" description="Basic and acidic residues" evidence="3">
    <location>
        <begin position="35"/>
        <end position="57"/>
    </location>
</feature>
<dbReference type="STRING" id="1806994.A0A507BQR6"/>
<dbReference type="PROSITE" id="PS51745">
    <property type="entry name" value="PB1"/>
    <property type="match status" value="1"/>
</dbReference>
<dbReference type="CDD" id="cd17782">
    <property type="entry name" value="CBS_pair_MUG70_2"/>
    <property type="match status" value="1"/>
</dbReference>
<evidence type="ECO:0000256" key="1">
    <source>
        <dbReference type="ARBA" id="ARBA00022737"/>
    </source>
</evidence>
<evidence type="ECO:0000256" key="2">
    <source>
        <dbReference type="PROSITE-ProRule" id="PRU00703"/>
    </source>
</evidence>
<reference evidence="7 8" key="1">
    <citation type="journal article" date="2019" name="Sci. Rep.">
        <title>Comparative genomics of chytrid fungi reveal insights into the obligate biotrophic and pathogenic lifestyle of Synchytrium endobioticum.</title>
        <authorList>
            <person name="van de Vossenberg B.T.L.H."/>
            <person name="Warris S."/>
            <person name="Nguyen H.D.T."/>
            <person name="van Gent-Pelzer M.P.E."/>
            <person name="Joly D.L."/>
            <person name="van de Geest H.C."/>
            <person name="Bonants P.J.M."/>
            <person name="Smith D.S."/>
            <person name="Levesque C.A."/>
            <person name="van der Lee T.A.J."/>
        </authorList>
    </citation>
    <scope>NUCLEOTIDE SEQUENCE [LARGE SCALE GENOMIC DNA]</scope>
    <source>
        <strain evidence="7 8">JEL517</strain>
    </source>
</reference>
<keyword evidence="4" id="KW-0472">Membrane</keyword>
<keyword evidence="8" id="KW-1185">Reference proteome</keyword>
<keyword evidence="4" id="KW-0812">Transmembrane</keyword>
<feature type="compositionally biased region" description="Low complexity" evidence="3">
    <location>
        <begin position="15"/>
        <end position="28"/>
    </location>
</feature>
<dbReference type="Pfam" id="PF00571">
    <property type="entry name" value="CBS"/>
    <property type="match status" value="4"/>
</dbReference>
<keyword evidence="1" id="KW-0677">Repeat</keyword>
<dbReference type="InterPro" id="IPR000270">
    <property type="entry name" value="PB1_dom"/>
</dbReference>
<keyword evidence="4" id="KW-1133">Transmembrane helix</keyword>
<evidence type="ECO:0000313" key="7">
    <source>
        <dbReference type="EMBL" id="TPX32110.1"/>
    </source>
</evidence>
<protein>
    <recommendedName>
        <fullName evidence="9">CBS domain-containing protein</fullName>
    </recommendedName>
</protein>
<dbReference type="PROSITE" id="PS51371">
    <property type="entry name" value="CBS"/>
    <property type="match status" value="4"/>
</dbReference>
<proteinExistence type="predicted"/>
<organism evidence="7 8">
    <name type="scientific">Synchytrium microbalum</name>
    <dbReference type="NCBI Taxonomy" id="1806994"/>
    <lineage>
        <taxon>Eukaryota</taxon>
        <taxon>Fungi</taxon>
        <taxon>Fungi incertae sedis</taxon>
        <taxon>Chytridiomycota</taxon>
        <taxon>Chytridiomycota incertae sedis</taxon>
        <taxon>Chytridiomycetes</taxon>
        <taxon>Synchytriales</taxon>
        <taxon>Synchytriaceae</taxon>
        <taxon>Synchytrium</taxon>
    </lineage>
</organism>
<feature type="transmembrane region" description="Helical" evidence="4">
    <location>
        <begin position="632"/>
        <end position="650"/>
    </location>
</feature>
<evidence type="ECO:0000259" key="5">
    <source>
        <dbReference type="PROSITE" id="PS51371"/>
    </source>
</evidence>
<dbReference type="InterPro" id="IPR053793">
    <property type="entry name" value="PB1-like"/>
</dbReference>
<comment type="caution">
    <text evidence="7">The sequence shown here is derived from an EMBL/GenBank/DDBJ whole genome shotgun (WGS) entry which is preliminary data.</text>
</comment>
<feature type="domain" description="CBS" evidence="5">
    <location>
        <begin position="339"/>
        <end position="397"/>
    </location>
</feature>
<evidence type="ECO:0008006" key="9">
    <source>
        <dbReference type="Google" id="ProtNLM"/>
    </source>
</evidence>
<feature type="domain" description="CBS" evidence="5">
    <location>
        <begin position="152"/>
        <end position="225"/>
    </location>
</feature>
<dbReference type="InterPro" id="IPR000644">
    <property type="entry name" value="CBS_dom"/>
</dbReference>
<dbReference type="RefSeq" id="XP_031023372.1">
    <property type="nucleotide sequence ID" value="XM_031170618.1"/>
</dbReference>
<evidence type="ECO:0000313" key="8">
    <source>
        <dbReference type="Proteomes" id="UP000319731"/>
    </source>
</evidence>
<feature type="domain" description="CBS" evidence="5">
    <location>
        <begin position="267"/>
        <end position="330"/>
    </location>
</feature>
<evidence type="ECO:0000256" key="3">
    <source>
        <dbReference type="SAM" id="MobiDB-lite"/>
    </source>
</evidence>
<dbReference type="PANTHER" id="PTHR48108">
    <property type="entry name" value="CBS DOMAIN-CONTAINING PROTEIN CBSX2, CHLOROPLASTIC"/>
    <property type="match status" value="1"/>
</dbReference>